<dbReference type="CDD" id="cd00093">
    <property type="entry name" value="HTH_XRE"/>
    <property type="match status" value="1"/>
</dbReference>
<dbReference type="Pfam" id="PF19054">
    <property type="entry name" value="DUF5753"/>
    <property type="match status" value="1"/>
</dbReference>
<protein>
    <submittedName>
        <fullName evidence="2">DNA-binding protein</fullName>
    </submittedName>
</protein>
<dbReference type="InterPro" id="IPR001387">
    <property type="entry name" value="Cro/C1-type_HTH"/>
</dbReference>
<dbReference type="SUPFAM" id="SSF47413">
    <property type="entry name" value="lambda repressor-like DNA-binding domains"/>
    <property type="match status" value="1"/>
</dbReference>
<dbReference type="AlphaFoldDB" id="A0A0N9I7C8"/>
<evidence type="ECO:0000259" key="1">
    <source>
        <dbReference type="Pfam" id="PF19054"/>
    </source>
</evidence>
<organism evidence="2 3">
    <name type="scientific">Kibdelosporangium phytohabitans</name>
    <dbReference type="NCBI Taxonomy" id="860235"/>
    <lineage>
        <taxon>Bacteria</taxon>
        <taxon>Bacillati</taxon>
        <taxon>Actinomycetota</taxon>
        <taxon>Actinomycetes</taxon>
        <taxon>Pseudonocardiales</taxon>
        <taxon>Pseudonocardiaceae</taxon>
        <taxon>Kibdelosporangium</taxon>
    </lineage>
</organism>
<dbReference type="KEGG" id="kphy:AOZ06_15040"/>
<dbReference type="InterPro" id="IPR010982">
    <property type="entry name" value="Lambda_DNA-bd_dom_sf"/>
</dbReference>
<keyword evidence="2" id="KW-0238">DNA-binding</keyword>
<sequence>MARWELALRLRKRREQVGIDVRKITQVLGFTRNYWSAVENERKILSEDSLIQIIDLFEFGKDDRAELLELREAAKEHGWWSRYSAILDDDLQRLFGLEHGAHSVRGYESLLIPGLLQTAEYATALMTPDVNLRQVEVAQRVESRMRRQDRLTGENPLRMTQLVSEAALRQEIGGPAVLGRQLDHVITMVERYPDTIDFRVIPFQAQSCGLFGAATVHLIDFENPRLPTLIWQETVTSWGIIDDQTSVLNISGTFRDGMRRALSSADSLKLLQNRIKELV</sequence>
<dbReference type="STRING" id="860235.AOZ06_15040"/>
<proteinExistence type="predicted"/>
<dbReference type="InterPro" id="IPR043917">
    <property type="entry name" value="DUF5753"/>
</dbReference>
<name>A0A0N9I7C8_9PSEU</name>
<feature type="domain" description="DUF5753" evidence="1">
    <location>
        <begin position="91"/>
        <end position="272"/>
    </location>
</feature>
<evidence type="ECO:0000313" key="3">
    <source>
        <dbReference type="Proteomes" id="UP000063699"/>
    </source>
</evidence>
<keyword evidence="3" id="KW-1185">Reference proteome</keyword>
<dbReference type="Proteomes" id="UP000063699">
    <property type="component" value="Chromosome"/>
</dbReference>
<gene>
    <name evidence="2" type="ORF">AOZ06_15040</name>
</gene>
<evidence type="ECO:0000313" key="2">
    <source>
        <dbReference type="EMBL" id="ALG14801.1"/>
    </source>
</evidence>
<dbReference type="GO" id="GO:0003677">
    <property type="term" value="F:DNA binding"/>
    <property type="evidence" value="ECO:0007669"/>
    <property type="project" value="UniProtKB-KW"/>
</dbReference>
<accession>A0A0N9I7C8</accession>
<reference evidence="2 3" key="1">
    <citation type="submission" date="2015-07" db="EMBL/GenBank/DDBJ databases">
        <title>Genome sequencing of Kibdelosporangium phytohabitans.</title>
        <authorList>
            <person name="Qin S."/>
            <person name="Xing K."/>
        </authorList>
    </citation>
    <scope>NUCLEOTIDE SEQUENCE [LARGE SCALE GENOMIC DNA]</scope>
    <source>
        <strain evidence="2 3">KLBMP1111</strain>
    </source>
</reference>
<dbReference type="Pfam" id="PF13560">
    <property type="entry name" value="HTH_31"/>
    <property type="match status" value="1"/>
</dbReference>
<dbReference type="EMBL" id="CP012752">
    <property type="protein sequence ID" value="ALG14801.1"/>
    <property type="molecule type" value="Genomic_DNA"/>
</dbReference>
<dbReference type="Gene3D" id="1.10.260.40">
    <property type="entry name" value="lambda repressor-like DNA-binding domains"/>
    <property type="match status" value="1"/>
</dbReference>